<accession>A0A5B9QL75</accession>
<sequence length="75" mass="8676">MFVKEMRSGDLIRVDQVAQLANPLDPHVLGRRQAGEEEQDEQLFEKADLVFPSDEPLPACWTEKNYQVKERMCAK</sequence>
<reference evidence="1 2" key="1">
    <citation type="submission" date="2019-08" db="EMBL/GenBank/DDBJ databases">
        <title>Deep-cultivation of Planctomycetes and their phenomic and genomic characterization uncovers novel biology.</title>
        <authorList>
            <person name="Wiegand S."/>
            <person name="Jogler M."/>
            <person name="Boedeker C."/>
            <person name="Pinto D."/>
            <person name="Vollmers J."/>
            <person name="Rivas-Marin E."/>
            <person name="Kohn T."/>
            <person name="Peeters S.H."/>
            <person name="Heuer A."/>
            <person name="Rast P."/>
            <person name="Oberbeckmann S."/>
            <person name="Bunk B."/>
            <person name="Jeske O."/>
            <person name="Meyerdierks A."/>
            <person name="Storesund J.E."/>
            <person name="Kallscheuer N."/>
            <person name="Luecker S."/>
            <person name="Lage O.M."/>
            <person name="Pohl T."/>
            <person name="Merkel B.J."/>
            <person name="Hornburger P."/>
            <person name="Mueller R.-W."/>
            <person name="Bruemmer F."/>
            <person name="Labrenz M."/>
            <person name="Spormann A.M."/>
            <person name="Op den Camp H."/>
            <person name="Overmann J."/>
            <person name="Amann R."/>
            <person name="Jetten M.S.M."/>
            <person name="Mascher T."/>
            <person name="Medema M.H."/>
            <person name="Devos D.P."/>
            <person name="Kaster A.-K."/>
            <person name="Ovreas L."/>
            <person name="Rohde M."/>
            <person name="Galperin M.Y."/>
            <person name="Jogler C."/>
        </authorList>
    </citation>
    <scope>NUCLEOTIDE SEQUENCE [LARGE SCALE GENOMIC DNA]</scope>
    <source>
        <strain evidence="1 2">UC8</strain>
    </source>
</reference>
<protein>
    <recommendedName>
        <fullName evidence="3">Acetyltransferase</fullName>
    </recommendedName>
</protein>
<evidence type="ECO:0000313" key="2">
    <source>
        <dbReference type="Proteomes" id="UP000325286"/>
    </source>
</evidence>
<dbReference type="AlphaFoldDB" id="A0A5B9QL75"/>
<organism evidence="1 2">
    <name type="scientific">Roseimaritima ulvae</name>
    <dbReference type="NCBI Taxonomy" id="980254"/>
    <lineage>
        <taxon>Bacteria</taxon>
        <taxon>Pseudomonadati</taxon>
        <taxon>Planctomycetota</taxon>
        <taxon>Planctomycetia</taxon>
        <taxon>Pirellulales</taxon>
        <taxon>Pirellulaceae</taxon>
        <taxon>Roseimaritima</taxon>
    </lineage>
</organism>
<name>A0A5B9QL75_9BACT</name>
<proteinExistence type="predicted"/>
<keyword evidence="2" id="KW-1185">Reference proteome</keyword>
<dbReference type="OrthoDB" id="9810649at2"/>
<evidence type="ECO:0000313" key="1">
    <source>
        <dbReference type="EMBL" id="QEG38769.1"/>
    </source>
</evidence>
<gene>
    <name evidence="1" type="ORF">UC8_07270</name>
</gene>
<evidence type="ECO:0008006" key="3">
    <source>
        <dbReference type="Google" id="ProtNLM"/>
    </source>
</evidence>
<dbReference type="EMBL" id="CP042914">
    <property type="protein sequence ID" value="QEG38769.1"/>
    <property type="molecule type" value="Genomic_DNA"/>
</dbReference>
<dbReference type="KEGG" id="rul:UC8_07270"/>
<dbReference type="Proteomes" id="UP000325286">
    <property type="component" value="Chromosome"/>
</dbReference>